<dbReference type="Proteomes" id="UP001164803">
    <property type="component" value="Chromosome"/>
</dbReference>
<dbReference type="RefSeq" id="WP_268045929.1">
    <property type="nucleotide sequence ID" value="NZ_CP104064.1"/>
</dbReference>
<organism evidence="5 6">
    <name type="scientific">Alicyclobacillus dauci</name>
    <dbReference type="NCBI Taxonomy" id="1475485"/>
    <lineage>
        <taxon>Bacteria</taxon>
        <taxon>Bacillati</taxon>
        <taxon>Bacillota</taxon>
        <taxon>Bacilli</taxon>
        <taxon>Bacillales</taxon>
        <taxon>Alicyclobacillaceae</taxon>
        <taxon>Alicyclobacillus</taxon>
    </lineage>
</organism>
<keyword evidence="3" id="KW-0472">Membrane</keyword>
<feature type="transmembrane region" description="Helical" evidence="3">
    <location>
        <begin position="84"/>
        <end position="112"/>
    </location>
</feature>
<evidence type="ECO:0000256" key="1">
    <source>
        <dbReference type="ARBA" id="ARBA00024353"/>
    </source>
</evidence>
<protein>
    <recommendedName>
        <fullName evidence="2">Anti-sigma-W factor RsiW</fullName>
    </recommendedName>
</protein>
<dbReference type="InterPro" id="IPR041916">
    <property type="entry name" value="Anti_sigma_zinc_sf"/>
</dbReference>
<dbReference type="InterPro" id="IPR027383">
    <property type="entry name" value="Znf_put"/>
</dbReference>
<dbReference type="EMBL" id="CP104064">
    <property type="protein sequence ID" value="WAH38363.1"/>
    <property type="molecule type" value="Genomic_DNA"/>
</dbReference>
<name>A0ABY6Z634_9BACL</name>
<evidence type="ECO:0000256" key="3">
    <source>
        <dbReference type="SAM" id="Phobius"/>
    </source>
</evidence>
<evidence type="ECO:0000259" key="4">
    <source>
        <dbReference type="Pfam" id="PF13490"/>
    </source>
</evidence>
<feature type="transmembrane region" description="Helical" evidence="3">
    <location>
        <begin position="132"/>
        <end position="160"/>
    </location>
</feature>
<evidence type="ECO:0000256" key="2">
    <source>
        <dbReference type="ARBA" id="ARBA00024438"/>
    </source>
</evidence>
<dbReference type="Pfam" id="PF13490">
    <property type="entry name" value="zf-HC2"/>
    <property type="match status" value="1"/>
</dbReference>
<proteinExistence type="inferred from homology"/>
<keyword evidence="6" id="KW-1185">Reference proteome</keyword>
<gene>
    <name evidence="5" type="ORF">NZD86_07765</name>
</gene>
<evidence type="ECO:0000313" key="5">
    <source>
        <dbReference type="EMBL" id="WAH38363.1"/>
    </source>
</evidence>
<comment type="similarity">
    <text evidence="1">Belongs to the zinc-associated anti-sigma factor (ZAS) superfamily. Anti-sigma-W factor family.</text>
</comment>
<evidence type="ECO:0000313" key="6">
    <source>
        <dbReference type="Proteomes" id="UP001164803"/>
    </source>
</evidence>
<reference evidence="5" key="1">
    <citation type="submission" date="2022-08" db="EMBL/GenBank/DDBJ databases">
        <title>Alicyclobacillus dauci DSM2870, complete genome.</title>
        <authorList>
            <person name="Wang Q."/>
            <person name="Cai R."/>
            <person name="Wang Z."/>
        </authorList>
    </citation>
    <scope>NUCLEOTIDE SEQUENCE</scope>
    <source>
        <strain evidence="5">DSM 28700</strain>
    </source>
</reference>
<sequence length="169" mass="18719">MITCDDIAQKISAYYDKELSEDEMALVSKHLESCEGCQATYHEFSDLSAFLAREITTIEAPASLERLVTMSIAERLQSHYGFRITWGSLLTTMAMLVCIVCMVVSPIGRIAWSMSRILWSGLKTGSEFLGQNLSGGISATTIVLPLICFAFAIACCLFLIRIYRRLNAA</sequence>
<keyword evidence="3" id="KW-1133">Transmembrane helix</keyword>
<accession>A0ABY6Z634</accession>
<dbReference type="Gene3D" id="1.10.10.1320">
    <property type="entry name" value="Anti-sigma factor, zinc-finger domain"/>
    <property type="match status" value="1"/>
</dbReference>
<feature type="domain" description="Putative zinc-finger" evidence="4">
    <location>
        <begin position="4"/>
        <end position="38"/>
    </location>
</feature>
<keyword evidence="3" id="KW-0812">Transmembrane</keyword>